<dbReference type="Proteomes" id="UP000193689">
    <property type="component" value="Unassembled WGS sequence"/>
</dbReference>
<reference evidence="2 3" key="1">
    <citation type="submission" date="2016-07" db="EMBL/GenBank/DDBJ databases">
        <title>Pervasive Adenine N6-methylation of Active Genes in Fungi.</title>
        <authorList>
            <consortium name="DOE Joint Genome Institute"/>
            <person name="Mondo S.J."/>
            <person name="Dannebaum R.O."/>
            <person name="Kuo R.C."/>
            <person name="Labutti K."/>
            <person name="Haridas S."/>
            <person name="Kuo A."/>
            <person name="Salamov A."/>
            <person name="Ahrendt S.R."/>
            <person name="Lipzen A."/>
            <person name="Sullivan W."/>
            <person name="Andreopoulos W.B."/>
            <person name="Clum A."/>
            <person name="Lindquist E."/>
            <person name="Daum C."/>
            <person name="Ramamoorthy G.K."/>
            <person name="Gryganskyi A."/>
            <person name="Culley D."/>
            <person name="Magnuson J.K."/>
            <person name="James T.Y."/>
            <person name="O'Malley M.A."/>
            <person name="Stajich J.E."/>
            <person name="Spatafora J.W."/>
            <person name="Visel A."/>
            <person name="Grigoriev I.V."/>
        </authorList>
    </citation>
    <scope>NUCLEOTIDE SEQUENCE [LARGE SCALE GENOMIC DNA]</scope>
    <source>
        <strain evidence="2 3">CBS 129021</strain>
    </source>
</reference>
<dbReference type="Pfam" id="PF14269">
    <property type="entry name" value="Arylsulfotran_2"/>
    <property type="match status" value="1"/>
</dbReference>
<keyword evidence="3" id="KW-1185">Reference proteome</keyword>
<dbReference type="PANTHER" id="PTHR35340:SF6">
    <property type="entry name" value="ASST-DOMAIN-CONTAINING PROTEIN"/>
    <property type="match status" value="1"/>
</dbReference>
<keyword evidence="1" id="KW-0732">Signal</keyword>
<dbReference type="PANTHER" id="PTHR35340">
    <property type="entry name" value="PQQ ENZYME REPEAT PROTEIN-RELATED"/>
    <property type="match status" value="1"/>
</dbReference>
<gene>
    <name evidence="2" type="ORF">BCR38DRAFT_356642</name>
</gene>
<evidence type="ECO:0000256" key="1">
    <source>
        <dbReference type="SAM" id="SignalP"/>
    </source>
</evidence>
<dbReference type="InterPro" id="IPR039535">
    <property type="entry name" value="ASST-like"/>
</dbReference>
<proteinExistence type="predicted"/>
<dbReference type="EMBL" id="MCFJ01000026">
    <property type="protein sequence ID" value="ORY55678.1"/>
    <property type="molecule type" value="Genomic_DNA"/>
</dbReference>
<dbReference type="InterPro" id="IPR053143">
    <property type="entry name" value="Arylsulfate_ST"/>
</dbReference>
<evidence type="ECO:0000313" key="2">
    <source>
        <dbReference type="EMBL" id="ORY55678.1"/>
    </source>
</evidence>
<feature type="chain" id="PRO_5012011084" evidence="1">
    <location>
        <begin position="23"/>
        <end position="517"/>
    </location>
</feature>
<dbReference type="OrthoDB" id="5377172at2759"/>
<name>A0A1Y2D8T9_9PEZI</name>
<dbReference type="InParanoid" id="A0A1Y2D8T9"/>
<sequence length="517" mass="57159">MHLPSSLVFSLVCSLASVSVNAQTDETWPYQTFKSEPSLQPPSLEITKSGPTAPGYIFFDQNGQLGHNYSLFIMTDENELVWQGELGDLTGFKTQTLDGKPVLTYYTGATFSEPLGFGYGVVEILDDSYEHLYTVTINGTTENWVALGGANLTFLDEYQWYLDMHEALITPEGTLLVTANNVSQIDLTSVGGPADGWIIDSLFYEIDIKTNEILFRWSHLAHLDQIPLTDVLSVYPLDDLGQNQTVPWGPFHINSVEKFADGSYLIDSRHYCAFFKIAKDGSVEWTLQGRTGGDFTLGTDLSFCYQHDARIHAEDGNKLLISIYNNDNSGTVSGVNQTSGLFISVNTDSFVANMTQEFIDPNEAIYSKSQGNMQVLENKNVLMGYGSTPKFKEFNANGSVVMDARFGYVEYSVFSYRIFRQEWVGNPKTAPKVFACKDTATNQTEVYMSWNGATEHQSWNVYASATEENLSLAATVAKSGFETVAKIGGWAEYVSVEALGLNTTSKMSTVVSALTEC</sequence>
<feature type="signal peptide" evidence="1">
    <location>
        <begin position="1"/>
        <end position="22"/>
    </location>
</feature>
<organism evidence="2 3">
    <name type="scientific">Pseudomassariella vexata</name>
    <dbReference type="NCBI Taxonomy" id="1141098"/>
    <lineage>
        <taxon>Eukaryota</taxon>
        <taxon>Fungi</taxon>
        <taxon>Dikarya</taxon>
        <taxon>Ascomycota</taxon>
        <taxon>Pezizomycotina</taxon>
        <taxon>Sordariomycetes</taxon>
        <taxon>Xylariomycetidae</taxon>
        <taxon>Amphisphaeriales</taxon>
        <taxon>Pseudomassariaceae</taxon>
        <taxon>Pseudomassariella</taxon>
    </lineage>
</organism>
<comment type="caution">
    <text evidence="2">The sequence shown here is derived from an EMBL/GenBank/DDBJ whole genome shotgun (WGS) entry which is preliminary data.</text>
</comment>
<dbReference type="STRING" id="1141098.A0A1Y2D8T9"/>
<protein>
    <submittedName>
        <fullName evidence="2">ASST-domain-containing protein</fullName>
    </submittedName>
</protein>
<accession>A0A1Y2D8T9</accession>
<evidence type="ECO:0000313" key="3">
    <source>
        <dbReference type="Proteomes" id="UP000193689"/>
    </source>
</evidence>
<dbReference type="AlphaFoldDB" id="A0A1Y2D8T9"/>
<dbReference type="GeneID" id="63773248"/>
<dbReference type="RefSeq" id="XP_040709736.1">
    <property type="nucleotide sequence ID" value="XM_040857036.1"/>
</dbReference>